<sequence length="189" mass="21963">LMLILDVKTQWSSTHQMMHEFKLFISCQLLSPIMVKNIGRALEFQKEVDDFVGHNRDLRALELTEDEWATIGQVSGWLKAFQSATTQMSTSKQSMLSSTHAIFRGLQEHIRRIFCDLPASTPPKIKEGLLDTHQKLSDYYYKYDQSPFYTWAAFLDPRISYEGACDDYEGDQDLLTYLESTKFSLQLHY</sequence>
<dbReference type="Proteomes" id="UP000759537">
    <property type="component" value="Unassembled WGS sequence"/>
</dbReference>
<keyword evidence="2" id="KW-1185">Reference proteome</keyword>
<evidence type="ECO:0000313" key="1">
    <source>
        <dbReference type="EMBL" id="KAF8463388.1"/>
    </source>
</evidence>
<dbReference type="EMBL" id="WHVB01000072">
    <property type="protein sequence ID" value="KAF8463388.1"/>
    <property type="molecule type" value="Genomic_DNA"/>
</dbReference>
<dbReference type="SUPFAM" id="SSF53098">
    <property type="entry name" value="Ribonuclease H-like"/>
    <property type="match status" value="1"/>
</dbReference>
<comment type="caution">
    <text evidence="1">The sequence shown here is derived from an EMBL/GenBank/DDBJ whole genome shotgun (WGS) entry which is preliminary data.</text>
</comment>
<proteinExistence type="predicted"/>
<dbReference type="AlphaFoldDB" id="A0A9P5JTS4"/>
<dbReference type="InterPro" id="IPR012337">
    <property type="entry name" value="RNaseH-like_sf"/>
</dbReference>
<reference evidence="1" key="1">
    <citation type="submission" date="2019-10" db="EMBL/GenBank/DDBJ databases">
        <authorList>
            <consortium name="DOE Joint Genome Institute"/>
            <person name="Kuo A."/>
            <person name="Miyauchi S."/>
            <person name="Kiss E."/>
            <person name="Drula E."/>
            <person name="Kohler A."/>
            <person name="Sanchez-Garcia M."/>
            <person name="Andreopoulos B."/>
            <person name="Barry K.W."/>
            <person name="Bonito G."/>
            <person name="Buee M."/>
            <person name="Carver A."/>
            <person name="Chen C."/>
            <person name="Cichocki N."/>
            <person name="Clum A."/>
            <person name="Culley D."/>
            <person name="Crous P.W."/>
            <person name="Fauchery L."/>
            <person name="Girlanda M."/>
            <person name="Hayes R."/>
            <person name="Keri Z."/>
            <person name="LaButti K."/>
            <person name="Lipzen A."/>
            <person name="Lombard V."/>
            <person name="Magnuson J."/>
            <person name="Maillard F."/>
            <person name="Morin E."/>
            <person name="Murat C."/>
            <person name="Nolan M."/>
            <person name="Ohm R."/>
            <person name="Pangilinan J."/>
            <person name="Pereira M."/>
            <person name="Perotto S."/>
            <person name="Peter M."/>
            <person name="Riley R."/>
            <person name="Sitrit Y."/>
            <person name="Stielow B."/>
            <person name="Szollosi G."/>
            <person name="Zifcakova L."/>
            <person name="Stursova M."/>
            <person name="Spatafora J.W."/>
            <person name="Tedersoo L."/>
            <person name="Vaario L.-M."/>
            <person name="Yamada A."/>
            <person name="Yan M."/>
            <person name="Wang P."/>
            <person name="Xu J."/>
            <person name="Bruns T."/>
            <person name="Baldrian P."/>
            <person name="Vilgalys R."/>
            <person name="Henrissat B."/>
            <person name="Grigoriev I.V."/>
            <person name="Hibbett D."/>
            <person name="Nagy L.G."/>
            <person name="Martin F.M."/>
        </authorList>
    </citation>
    <scope>NUCLEOTIDE SEQUENCE</scope>
    <source>
        <strain evidence="1">Prilba</strain>
    </source>
</reference>
<reference evidence="1" key="2">
    <citation type="journal article" date="2020" name="Nat. Commun.">
        <title>Large-scale genome sequencing of mycorrhizal fungi provides insights into the early evolution of symbiotic traits.</title>
        <authorList>
            <person name="Miyauchi S."/>
            <person name="Kiss E."/>
            <person name="Kuo A."/>
            <person name="Drula E."/>
            <person name="Kohler A."/>
            <person name="Sanchez-Garcia M."/>
            <person name="Morin E."/>
            <person name="Andreopoulos B."/>
            <person name="Barry K.W."/>
            <person name="Bonito G."/>
            <person name="Buee M."/>
            <person name="Carver A."/>
            <person name="Chen C."/>
            <person name="Cichocki N."/>
            <person name="Clum A."/>
            <person name="Culley D."/>
            <person name="Crous P.W."/>
            <person name="Fauchery L."/>
            <person name="Girlanda M."/>
            <person name="Hayes R.D."/>
            <person name="Keri Z."/>
            <person name="LaButti K."/>
            <person name="Lipzen A."/>
            <person name="Lombard V."/>
            <person name="Magnuson J."/>
            <person name="Maillard F."/>
            <person name="Murat C."/>
            <person name="Nolan M."/>
            <person name="Ohm R.A."/>
            <person name="Pangilinan J."/>
            <person name="Pereira M.F."/>
            <person name="Perotto S."/>
            <person name="Peter M."/>
            <person name="Pfister S."/>
            <person name="Riley R."/>
            <person name="Sitrit Y."/>
            <person name="Stielow J.B."/>
            <person name="Szollosi G."/>
            <person name="Zifcakova L."/>
            <person name="Stursova M."/>
            <person name="Spatafora J.W."/>
            <person name="Tedersoo L."/>
            <person name="Vaario L.M."/>
            <person name="Yamada A."/>
            <person name="Yan M."/>
            <person name="Wang P."/>
            <person name="Xu J."/>
            <person name="Bruns T."/>
            <person name="Baldrian P."/>
            <person name="Vilgalys R."/>
            <person name="Dunand C."/>
            <person name="Henrissat B."/>
            <person name="Grigoriev I.V."/>
            <person name="Hibbett D."/>
            <person name="Nagy L.G."/>
            <person name="Martin F.M."/>
        </authorList>
    </citation>
    <scope>NUCLEOTIDE SEQUENCE</scope>
    <source>
        <strain evidence="1">Prilba</strain>
    </source>
</reference>
<dbReference type="OrthoDB" id="1607513at2759"/>
<organism evidence="1 2">
    <name type="scientific">Russula ochroleuca</name>
    <dbReference type="NCBI Taxonomy" id="152965"/>
    <lineage>
        <taxon>Eukaryota</taxon>
        <taxon>Fungi</taxon>
        <taxon>Dikarya</taxon>
        <taxon>Basidiomycota</taxon>
        <taxon>Agaricomycotina</taxon>
        <taxon>Agaricomycetes</taxon>
        <taxon>Russulales</taxon>
        <taxon>Russulaceae</taxon>
        <taxon>Russula</taxon>
    </lineage>
</organism>
<evidence type="ECO:0000313" key="2">
    <source>
        <dbReference type="Proteomes" id="UP000759537"/>
    </source>
</evidence>
<feature type="non-terminal residue" evidence="1">
    <location>
        <position position="1"/>
    </location>
</feature>
<gene>
    <name evidence="1" type="ORF">DFH94DRAFT_605950</name>
</gene>
<feature type="non-terminal residue" evidence="1">
    <location>
        <position position="189"/>
    </location>
</feature>
<accession>A0A9P5JTS4</accession>
<name>A0A9P5JTS4_9AGAM</name>
<protein>
    <submittedName>
        <fullName evidence="1">Uncharacterized protein</fullName>
    </submittedName>
</protein>